<evidence type="ECO:0000256" key="3">
    <source>
        <dbReference type="ARBA" id="ARBA00022475"/>
    </source>
</evidence>
<keyword evidence="2 13" id="KW-0813">Transport</keyword>
<evidence type="ECO:0000256" key="5">
    <source>
        <dbReference type="ARBA" id="ARBA00022692"/>
    </source>
</evidence>
<dbReference type="SUPFAM" id="SSF81573">
    <property type="entry name" value="F1F0 ATP synthase subunit B, membrane domain"/>
    <property type="match status" value="1"/>
</dbReference>
<dbReference type="InterPro" id="IPR028987">
    <property type="entry name" value="ATP_synth_B-like_membr_sf"/>
</dbReference>
<protein>
    <recommendedName>
        <fullName evidence="13">ATP synthase subunit b</fullName>
    </recommendedName>
    <alternativeName>
        <fullName evidence="13">ATP synthase F(0) sector subunit b</fullName>
    </alternativeName>
    <alternativeName>
        <fullName evidence="13">ATPase subunit I</fullName>
    </alternativeName>
    <alternativeName>
        <fullName evidence="13">F-type ATPase subunit b</fullName>
        <shortName evidence="13">F-ATPase subunit b</shortName>
    </alternativeName>
</protein>
<comment type="function">
    <text evidence="13">Component of the F(0) channel, it forms part of the peripheral stalk, linking F(1) to F(0).</text>
</comment>
<keyword evidence="8 13" id="KW-0406">Ion transport</keyword>
<evidence type="ECO:0000256" key="8">
    <source>
        <dbReference type="ARBA" id="ARBA00023065"/>
    </source>
</evidence>
<comment type="subcellular location">
    <subcellularLocation>
        <location evidence="13">Cell membrane</location>
        <topology evidence="13">Single-pass membrane protein</topology>
    </subcellularLocation>
    <subcellularLocation>
        <location evidence="12">Endomembrane system</location>
        <topology evidence="12">Single-pass membrane protein</topology>
    </subcellularLocation>
</comment>
<keyword evidence="4 13" id="KW-0138">CF(0)</keyword>
<keyword evidence="10 13" id="KW-0066">ATP synthesis</keyword>
<dbReference type="InterPro" id="IPR005864">
    <property type="entry name" value="ATP_synth_F0_bsu_bac"/>
</dbReference>
<accession>A0A1G2MFU3</accession>
<evidence type="ECO:0000256" key="6">
    <source>
        <dbReference type="ARBA" id="ARBA00022781"/>
    </source>
</evidence>
<dbReference type="PANTHER" id="PTHR33445">
    <property type="entry name" value="ATP SYNTHASE SUBUNIT B', CHLOROPLASTIC"/>
    <property type="match status" value="1"/>
</dbReference>
<dbReference type="InterPro" id="IPR050059">
    <property type="entry name" value="ATP_synthase_B_chain"/>
</dbReference>
<name>A0A1G2MFU3_9BACT</name>
<dbReference type="InterPro" id="IPR002146">
    <property type="entry name" value="ATP_synth_b/b'su_bac/chlpt"/>
</dbReference>
<dbReference type="GO" id="GO:0046933">
    <property type="term" value="F:proton-transporting ATP synthase activity, rotational mechanism"/>
    <property type="evidence" value="ECO:0007669"/>
    <property type="project" value="UniProtKB-UniRule"/>
</dbReference>
<keyword evidence="7 13" id="KW-1133">Transmembrane helix</keyword>
<evidence type="ECO:0000256" key="9">
    <source>
        <dbReference type="ARBA" id="ARBA00023136"/>
    </source>
</evidence>
<proteinExistence type="inferred from homology"/>
<dbReference type="PANTHER" id="PTHR33445:SF1">
    <property type="entry name" value="ATP SYNTHASE SUBUNIT B"/>
    <property type="match status" value="1"/>
</dbReference>
<dbReference type="AlphaFoldDB" id="A0A1G2MFU3"/>
<evidence type="ECO:0000256" key="4">
    <source>
        <dbReference type="ARBA" id="ARBA00022547"/>
    </source>
</evidence>
<dbReference type="GO" id="GO:0046961">
    <property type="term" value="F:proton-transporting ATPase activity, rotational mechanism"/>
    <property type="evidence" value="ECO:0007669"/>
    <property type="project" value="TreeGrafter"/>
</dbReference>
<evidence type="ECO:0000256" key="2">
    <source>
        <dbReference type="ARBA" id="ARBA00022448"/>
    </source>
</evidence>
<keyword evidence="3 13" id="KW-1003">Cell membrane</keyword>
<evidence type="ECO:0000313" key="16">
    <source>
        <dbReference type="Proteomes" id="UP000176493"/>
    </source>
</evidence>
<reference evidence="15 16" key="1">
    <citation type="journal article" date="2016" name="Nat. Commun.">
        <title>Thousands of microbial genomes shed light on interconnected biogeochemical processes in an aquifer system.</title>
        <authorList>
            <person name="Anantharaman K."/>
            <person name="Brown C.T."/>
            <person name="Hug L.A."/>
            <person name="Sharon I."/>
            <person name="Castelle C.J."/>
            <person name="Probst A.J."/>
            <person name="Thomas B.C."/>
            <person name="Singh A."/>
            <person name="Wilkins M.J."/>
            <person name="Karaoz U."/>
            <person name="Brodie E.L."/>
            <person name="Williams K.H."/>
            <person name="Hubbard S.S."/>
            <person name="Banfield J.F."/>
        </authorList>
    </citation>
    <scope>NUCLEOTIDE SEQUENCE [LARGE SCALE GENOMIC DNA]</scope>
</reference>
<comment type="subunit">
    <text evidence="13">F-type ATPases have 2 components, F(1) - the catalytic core - and F(0) - the membrane proton channel. F(1) has five subunits: alpha(3), beta(3), gamma(1), delta(1), epsilon(1). F(0) has three main subunits: a(1), b(2) and c(10-14). The alpha and beta chains form an alternating ring which encloses part of the gamma chain. F(1) is attached to F(0) by a central stalk formed by the gamma and epsilon chains, while a peripheral stalk is formed by the delta and b chains.</text>
</comment>
<evidence type="ECO:0000313" key="15">
    <source>
        <dbReference type="EMBL" id="OHA21911.1"/>
    </source>
</evidence>
<evidence type="ECO:0000256" key="10">
    <source>
        <dbReference type="ARBA" id="ARBA00023310"/>
    </source>
</evidence>
<comment type="similarity">
    <text evidence="1 13 14">Belongs to the ATPase B chain family.</text>
</comment>
<evidence type="ECO:0000256" key="13">
    <source>
        <dbReference type="HAMAP-Rule" id="MF_01398"/>
    </source>
</evidence>
<dbReference type="Proteomes" id="UP000176493">
    <property type="component" value="Unassembled WGS sequence"/>
</dbReference>
<dbReference type="Pfam" id="PF00430">
    <property type="entry name" value="ATP-synt_B"/>
    <property type="match status" value="1"/>
</dbReference>
<sequence>MQELLHSLGIDWRLLIAQGVNFAILLAVLGRFVYRPIMKMLDDRREGVRRAIEREEIAAAKLAAAEAEKEAMLADARVRSQKIIDEARQSGEEVKRKMFGEAKEEIKKMQTDAAKKLQDERVNLVTEVKSEIGTLIVDTIEKTLGDVLDERSQGKMVEQALAILREQNGSSDIEYHNPKNS</sequence>
<comment type="caution">
    <text evidence="15">The sequence shown here is derived from an EMBL/GenBank/DDBJ whole genome shotgun (WGS) entry which is preliminary data.</text>
</comment>
<comment type="function">
    <text evidence="11 13">F(1)F(0) ATP synthase produces ATP from ADP in the presence of a proton or sodium gradient. F-type ATPases consist of two structural domains, F(1) containing the extramembraneous catalytic core and F(0) containing the membrane proton channel, linked together by a central stalk and a peripheral stalk. During catalysis, ATP synthesis in the catalytic domain of F(1) is coupled via a rotary mechanism of the central stalk subunits to proton translocation.</text>
</comment>
<evidence type="ECO:0000256" key="1">
    <source>
        <dbReference type="ARBA" id="ARBA00005513"/>
    </source>
</evidence>
<dbReference type="HAMAP" id="MF_01398">
    <property type="entry name" value="ATP_synth_b_bprime"/>
    <property type="match status" value="1"/>
</dbReference>
<keyword evidence="9 13" id="KW-0472">Membrane</keyword>
<keyword evidence="6 13" id="KW-0375">Hydrogen ion transport</keyword>
<evidence type="ECO:0000256" key="12">
    <source>
        <dbReference type="ARBA" id="ARBA00037847"/>
    </source>
</evidence>
<dbReference type="CDD" id="cd06503">
    <property type="entry name" value="ATP-synt_Fo_b"/>
    <property type="match status" value="1"/>
</dbReference>
<dbReference type="GO" id="GO:0005886">
    <property type="term" value="C:plasma membrane"/>
    <property type="evidence" value="ECO:0007669"/>
    <property type="project" value="UniProtKB-SubCell"/>
</dbReference>
<gene>
    <name evidence="13" type="primary">atpF</name>
    <name evidence="15" type="ORF">A2W52_03350</name>
</gene>
<organism evidence="15 16">
    <name type="scientific">Candidatus Taylorbacteria bacterium RIFCSPHIGHO2_02_49_25</name>
    <dbReference type="NCBI Taxonomy" id="1802305"/>
    <lineage>
        <taxon>Bacteria</taxon>
        <taxon>Candidatus Tayloriibacteriota</taxon>
    </lineage>
</organism>
<evidence type="ECO:0000256" key="11">
    <source>
        <dbReference type="ARBA" id="ARBA00025198"/>
    </source>
</evidence>
<dbReference type="NCBIfam" id="TIGR01144">
    <property type="entry name" value="ATP_synt_b"/>
    <property type="match status" value="1"/>
</dbReference>
<keyword evidence="5 13" id="KW-0812">Transmembrane</keyword>
<evidence type="ECO:0000256" key="7">
    <source>
        <dbReference type="ARBA" id="ARBA00022989"/>
    </source>
</evidence>
<dbReference type="EMBL" id="MHRJ01000037">
    <property type="protein sequence ID" value="OHA21911.1"/>
    <property type="molecule type" value="Genomic_DNA"/>
</dbReference>
<feature type="transmembrane region" description="Helical" evidence="13">
    <location>
        <begin position="12"/>
        <end position="34"/>
    </location>
</feature>
<dbReference type="GO" id="GO:0045259">
    <property type="term" value="C:proton-transporting ATP synthase complex"/>
    <property type="evidence" value="ECO:0007669"/>
    <property type="project" value="UniProtKB-KW"/>
</dbReference>
<evidence type="ECO:0000256" key="14">
    <source>
        <dbReference type="RuleBase" id="RU003848"/>
    </source>
</evidence>
<dbReference type="GO" id="GO:0012505">
    <property type="term" value="C:endomembrane system"/>
    <property type="evidence" value="ECO:0007669"/>
    <property type="project" value="UniProtKB-SubCell"/>
</dbReference>